<evidence type="ECO:0000313" key="6">
    <source>
        <dbReference type="Proteomes" id="UP000218968"/>
    </source>
</evidence>
<dbReference type="Pfam" id="PF03965">
    <property type="entry name" value="Penicillinase_R"/>
    <property type="match status" value="1"/>
</dbReference>
<keyword evidence="6" id="KW-1185">Reference proteome</keyword>
<protein>
    <submittedName>
        <fullName evidence="5">Methicillin resistance protein</fullName>
    </submittedName>
</protein>
<dbReference type="GO" id="GO:0045892">
    <property type="term" value="P:negative regulation of DNA-templated transcription"/>
    <property type="evidence" value="ECO:0007669"/>
    <property type="project" value="InterPro"/>
</dbReference>
<keyword evidence="4" id="KW-0804">Transcription</keyword>
<proteinExistence type="inferred from homology"/>
<dbReference type="OrthoDB" id="5952339at2"/>
<dbReference type="PIRSF" id="PIRSF019455">
    <property type="entry name" value="CopR_AtkY"/>
    <property type="match status" value="1"/>
</dbReference>
<name>A0A290XGP4_9GAMM</name>
<dbReference type="RefSeq" id="WP_096299410.1">
    <property type="nucleotide sequence ID" value="NZ_CP023406.1"/>
</dbReference>
<reference evidence="6" key="1">
    <citation type="submission" date="2017-09" db="EMBL/GenBank/DDBJ databases">
        <title>Luteimonas liuhanmingii sp.nov., isolated from the intestinal contents of Tibetan Plateau Pika in Yushu, Qinghai Province, China.</title>
        <authorList>
            <person name="Gui Z."/>
        </authorList>
    </citation>
    <scope>NUCLEOTIDE SEQUENCE [LARGE SCALE GENOMIC DNA]</scope>
    <source>
        <strain evidence="6">100111</strain>
    </source>
</reference>
<dbReference type="EMBL" id="CP023406">
    <property type="protein sequence ID" value="ATD68241.1"/>
    <property type="molecule type" value="Genomic_DNA"/>
</dbReference>
<dbReference type="InterPro" id="IPR036388">
    <property type="entry name" value="WH-like_DNA-bd_sf"/>
</dbReference>
<dbReference type="InterPro" id="IPR005650">
    <property type="entry name" value="BlaI_family"/>
</dbReference>
<dbReference type="InterPro" id="IPR036390">
    <property type="entry name" value="WH_DNA-bd_sf"/>
</dbReference>
<accession>A0A290XGP4</accession>
<evidence type="ECO:0000256" key="4">
    <source>
        <dbReference type="ARBA" id="ARBA00023163"/>
    </source>
</evidence>
<dbReference type="Proteomes" id="UP000218968">
    <property type="component" value="Chromosome"/>
</dbReference>
<gene>
    <name evidence="5" type="ORF">CNR27_13045</name>
</gene>
<organism evidence="5 6">
    <name type="scientific">Luteimonas chenhongjianii</name>
    <dbReference type="NCBI Taxonomy" id="2006110"/>
    <lineage>
        <taxon>Bacteria</taxon>
        <taxon>Pseudomonadati</taxon>
        <taxon>Pseudomonadota</taxon>
        <taxon>Gammaproteobacteria</taxon>
        <taxon>Lysobacterales</taxon>
        <taxon>Lysobacteraceae</taxon>
        <taxon>Luteimonas</taxon>
    </lineage>
</organism>
<keyword evidence="3" id="KW-0238">DNA-binding</keyword>
<dbReference type="KEGG" id="lum:CNR27_13045"/>
<evidence type="ECO:0000256" key="1">
    <source>
        <dbReference type="ARBA" id="ARBA00011046"/>
    </source>
</evidence>
<keyword evidence="2" id="KW-0805">Transcription regulation</keyword>
<sequence>MAKKTVGDQELALLQHLAEAGPSSVGEVAATFGEPRGLARSTVLTMMERLRAKSYLRRSQSGGGVFRYAPTTQQDEVVHSAIGSFVEKTLQGSVSPFVAWMSERKEVSADELAELEALVATLQSKRRES</sequence>
<evidence type="ECO:0000256" key="3">
    <source>
        <dbReference type="ARBA" id="ARBA00023125"/>
    </source>
</evidence>
<dbReference type="GO" id="GO:0003677">
    <property type="term" value="F:DNA binding"/>
    <property type="evidence" value="ECO:0007669"/>
    <property type="project" value="UniProtKB-KW"/>
</dbReference>
<comment type="similarity">
    <text evidence="1">Belongs to the BlaI transcriptional regulatory family.</text>
</comment>
<dbReference type="Gene3D" id="1.10.10.10">
    <property type="entry name" value="Winged helix-like DNA-binding domain superfamily/Winged helix DNA-binding domain"/>
    <property type="match status" value="1"/>
</dbReference>
<evidence type="ECO:0000256" key="2">
    <source>
        <dbReference type="ARBA" id="ARBA00023015"/>
    </source>
</evidence>
<dbReference type="Gene3D" id="1.10.4040.10">
    <property type="entry name" value="Penicillinase repressor domain"/>
    <property type="match status" value="1"/>
</dbReference>
<evidence type="ECO:0000313" key="5">
    <source>
        <dbReference type="EMBL" id="ATD68241.1"/>
    </source>
</evidence>
<dbReference type="AlphaFoldDB" id="A0A290XGP4"/>
<dbReference type="SUPFAM" id="SSF46785">
    <property type="entry name" value="Winged helix' DNA-binding domain"/>
    <property type="match status" value="1"/>
</dbReference>